<keyword evidence="6 7" id="KW-0472">Membrane</keyword>
<keyword evidence="2" id="KW-1003">Cell membrane</keyword>
<organism evidence="9 10">
    <name type="scientific">Fervidibacillus albus</name>
    <dbReference type="NCBI Taxonomy" id="2980026"/>
    <lineage>
        <taxon>Bacteria</taxon>
        <taxon>Bacillati</taxon>
        <taxon>Bacillota</taxon>
        <taxon>Bacilli</taxon>
        <taxon>Bacillales</taxon>
        <taxon>Bacillaceae</taxon>
        <taxon>Fervidibacillus</taxon>
    </lineage>
</organism>
<dbReference type="Pfam" id="PF06808">
    <property type="entry name" value="DctM"/>
    <property type="match status" value="1"/>
</dbReference>
<dbReference type="PIRSF" id="PIRSF006066">
    <property type="entry name" value="HI0050"/>
    <property type="match status" value="1"/>
</dbReference>
<feature type="transmembrane region" description="Helical" evidence="7">
    <location>
        <begin position="7"/>
        <end position="35"/>
    </location>
</feature>
<keyword evidence="3" id="KW-0997">Cell inner membrane</keyword>
<feature type="domain" description="TRAP C4-dicarboxylate transport system permease DctM subunit" evidence="8">
    <location>
        <begin position="7"/>
        <end position="417"/>
    </location>
</feature>
<evidence type="ECO:0000256" key="5">
    <source>
        <dbReference type="ARBA" id="ARBA00022989"/>
    </source>
</evidence>
<feature type="transmembrane region" description="Helical" evidence="7">
    <location>
        <begin position="135"/>
        <end position="158"/>
    </location>
</feature>
<keyword evidence="5 7" id="KW-1133">Transmembrane helix</keyword>
<keyword evidence="4 7" id="KW-0812">Transmembrane</keyword>
<feature type="transmembrane region" description="Helical" evidence="7">
    <location>
        <begin position="315"/>
        <end position="344"/>
    </location>
</feature>
<name>A0A9E8RX09_9BACI</name>
<dbReference type="AlphaFoldDB" id="A0A9E8RX09"/>
<dbReference type="KEGG" id="faf:OE104_10470"/>
<dbReference type="InterPro" id="IPR004681">
    <property type="entry name" value="TRAP_DctM"/>
</dbReference>
<feature type="transmembrane region" description="Helical" evidence="7">
    <location>
        <begin position="269"/>
        <end position="295"/>
    </location>
</feature>
<evidence type="ECO:0000256" key="1">
    <source>
        <dbReference type="ARBA" id="ARBA00004429"/>
    </source>
</evidence>
<evidence type="ECO:0000256" key="3">
    <source>
        <dbReference type="ARBA" id="ARBA00022519"/>
    </source>
</evidence>
<protein>
    <submittedName>
        <fullName evidence="9">TRAP transporter large permease</fullName>
    </submittedName>
</protein>
<feature type="transmembrane region" description="Helical" evidence="7">
    <location>
        <begin position="47"/>
        <end position="66"/>
    </location>
</feature>
<dbReference type="EMBL" id="CP106878">
    <property type="protein sequence ID" value="WAA09017.1"/>
    <property type="molecule type" value="Genomic_DNA"/>
</dbReference>
<feature type="transmembrane region" description="Helical" evidence="7">
    <location>
        <begin position="170"/>
        <end position="192"/>
    </location>
</feature>
<feature type="transmembrane region" description="Helical" evidence="7">
    <location>
        <begin position="213"/>
        <end position="235"/>
    </location>
</feature>
<dbReference type="NCBIfam" id="TIGR00786">
    <property type="entry name" value="dctM"/>
    <property type="match status" value="1"/>
</dbReference>
<reference evidence="9" key="1">
    <citation type="submission" date="2022-09" db="EMBL/GenBank/DDBJ databases">
        <title>Complete Genomes of Fervidibacillus albus and Fervidibacillus halotolerans isolated from tidal flat sediments.</title>
        <authorList>
            <person name="Kwon K.K."/>
            <person name="Yang S.-H."/>
            <person name="Park M.J."/>
            <person name="Oh H.-M."/>
        </authorList>
    </citation>
    <scope>NUCLEOTIDE SEQUENCE</scope>
    <source>
        <strain evidence="9">MEBiC13591</strain>
    </source>
</reference>
<proteinExistence type="predicted"/>
<dbReference type="RefSeq" id="WP_275416801.1">
    <property type="nucleotide sequence ID" value="NZ_CP106878.1"/>
</dbReference>
<feature type="transmembrane region" description="Helical" evidence="7">
    <location>
        <begin position="356"/>
        <end position="377"/>
    </location>
</feature>
<comment type="subcellular location">
    <subcellularLocation>
        <location evidence="1">Cell inner membrane</location>
        <topology evidence="1">Multi-pass membrane protein</topology>
    </subcellularLocation>
</comment>
<sequence length="428" mass="45955">MLIVIMMILFICMFLGVPIAVALGWASIGGILASIYYIPLEVVPQRLFTAVDSFPLLAIPFFMLAGEFMMAGSMAKRITNIAFSCVGWIRAGLAQVSTLTSMFFAGISGSGAADTAAVGKMMIPMMEEKGYDKGFAAATVATAGTIAVVIPPSIPMIVYGVTAGVSIGSLFTAGIIPGIILGISIMLLNYFLTKRQNYQNETQRFELISLKKALKEGVLALLLPIIIVVGIRGGIFTPTEAGAVASGYAFFVSKFIYKDLKWSEIVTAFLRAAQMTAMVIFIIAVANLFGWILTAEQIPQHLANTITSITNNPNIILLFINLILFITGCFLNASAAITILTPLLLPLAMSVGIDPIHLGVVMVVNLAIGLITPPVGLDLYIIQGIANVSFDKLIKSIVPFILLLIIILMMITYIPQLSLFLSELFNKL</sequence>
<keyword evidence="10" id="KW-1185">Reference proteome</keyword>
<dbReference type="GO" id="GO:0022857">
    <property type="term" value="F:transmembrane transporter activity"/>
    <property type="evidence" value="ECO:0007669"/>
    <property type="project" value="TreeGrafter"/>
</dbReference>
<dbReference type="PANTHER" id="PTHR33362:SF3">
    <property type="entry name" value="SIALIC ACID TRAP TRANSPORTER PERMEASE PROTEIN SIAT"/>
    <property type="match status" value="1"/>
</dbReference>
<dbReference type="PANTHER" id="PTHR33362">
    <property type="entry name" value="SIALIC ACID TRAP TRANSPORTER PERMEASE PROTEIN SIAT-RELATED"/>
    <property type="match status" value="1"/>
</dbReference>
<evidence type="ECO:0000256" key="7">
    <source>
        <dbReference type="SAM" id="Phobius"/>
    </source>
</evidence>
<evidence type="ECO:0000313" key="10">
    <source>
        <dbReference type="Proteomes" id="UP001164718"/>
    </source>
</evidence>
<evidence type="ECO:0000256" key="6">
    <source>
        <dbReference type="ARBA" id="ARBA00023136"/>
    </source>
</evidence>
<evidence type="ECO:0000313" key="9">
    <source>
        <dbReference type="EMBL" id="WAA09017.1"/>
    </source>
</evidence>
<gene>
    <name evidence="9" type="ORF">OE104_10470</name>
</gene>
<evidence type="ECO:0000256" key="2">
    <source>
        <dbReference type="ARBA" id="ARBA00022475"/>
    </source>
</evidence>
<evidence type="ECO:0000256" key="4">
    <source>
        <dbReference type="ARBA" id="ARBA00022692"/>
    </source>
</evidence>
<accession>A0A9E8RX09</accession>
<feature type="transmembrane region" description="Helical" evidence="7">
    <location>
        <begin position="397"/>
        <end position="421"/>
    </location>
</feature>
<evidence type="ECO:0000259" key="8">
    <source>
        <dbReference type="Pfam" id="PF06808"/>
    </source>
</evidence>
<dbReference type="InterPro" id="IPR010656">
    <property type="entry name" value="DctM"/>
</dbReference>
<dbReference type="Proteomes" id="UP001164718">
    <property type="component" value="Chromosome"/>
</dbReference>
<dbReference type="GO" id="GO:0005886">
    <property type="term" value="C:plasma membrane"/>
    <property type="evidence" value="ECO:0007669"/>
    <property type="project" value="UniProtKB-SubCell"/>
</dbReference>